<accession>A0A2W5PGR8</accession>
<dbReference type="PANTHER" id="PTHR42928">
    <property type="entry name" value="TRICARBOXYLATE-BINDING PROTEIN"/>
    <property type="match status" value="1"/>
</dbReference>
<evidence type="ECO:0000256" key="2">
    <source>
        <dbReference type="SAM" id="SignalP"/>
    </source>
</evidence>
<dbReference type="SUPFAM" id="SSF53850">
    <property type="entry name" value="Periplasmic binding protein-like II"/>
    <property type="match status" value="1"/>
</dbReference>
<dbReference type="EMBL" id="QFPP01000534">
    <property type="protein sequence ID" value="PZQ64666.1"/>
    <property type="molecule type" value="Genomic_DNA"/>
</dbReference>
<dbReference type="InterPro" id="IPR005064">
    <property type="entry name" value="BUG"/>
</dbReference>
<comment type="similarity">
    <text evidence="1">Belongs to the UPF0065 (bug) family.</text>
</comment>
<dbReference type="Proteomes" id="UP000249135">
    <property type="component" value="Unassembled WGS sequence"/>
</dbReference>
<feature type="chain" id="PRO_5016072379" evidence="2">
    <location>
        <begin position="31"/>
        <end position="326"/>
    </location>
</feature>
<sequence length="326" mass="33609">MPLSRSLARRSLLRIAALLAAVPLCTAAYADKPWPTARPITWIVGYVPGGSVDVLTRAFAKSVSEQIGQSIVVDNVPGASGALALQQAARASGDGYTLVTVPGPVLFARPQPQIGTELKAVAMLSQGPIVLVGRAAQAPADLKALITAMKAEPDKWDFASSGIGTGQHLAGELFNTMAGTKMLHVPYKGGGQAVVDVTGGQVKLGMLGLTPVLAQIKSGQLKAYAVTTPFRVPSLPDVPTMDQAGLKGYEATQYFAVAAPKGVPDAVVSRLNAAILKAASAPEVRHALDAGGQVASTMSPGEAQASVQKSLAKFTEVARQAQITLN</sequence>
<keyword evidence="2" id="KW-0732">Signal</keyword>
<gene>
    <name evidence="3" type="ORF">DI563_26470</name>
</gene>
<dbReference type="Pfam" id="PF03401">
    <property type="entry name" value="TctC"/>
    <property type="match status" value="1"/>
</dbReference>
<organism evidence="3 4">
    <name type="scientific">Variovorax paradoxus</name>
    <dbReference type="NCBI Taxonomy" id="34073"/>
    <lineage>
        <taxon>Bacteria</taxon>
        <taxon>Pseudomonadati</taxon>
        <taxon>Pseudomonadota</taxon>
        <taxon>Betaproteobacteria</taxon>
        <taxon>Burkholderiales</taxon>
        <taxon>Comamonadaceae</taxon>
        <taxon>Variovorax</taxon>
    </lineage>
</organism>
<dbReference type="PIRSF" id="PIRSF017082">
    <property type="entry name" value="YflP"/>
    <property type="match status" value="1"/>
</dbReference>
<dbReference type="InterPro" id="IPR042100">
    <property type="entry name" value="Bug_dom1"/>
</dbReference>
<evidence type="ECO:0000313" key="4">
    <source>
        <dbReference type="Proteomes" id="UP000249135"/>
    </source>
</evidence>
<proteinExistence type="inferred from homology"/>
<evidence type="ECO:0000256" key="1">
    <source>
        <dbReference type="ARBA" id="ARBA00006987"/>
    </source>
</evidence>
<dbReference type="Gene3D" id="3.40.190.10">
    <property type="entry name" value="Periplasmic binding protein-like II"/>
    <property type="match status" value="1"/>
</dbReference>
<evidence type="ECO:0000313" key="3">
    <source>
        <dbReference type="EMBL" id="PZQ64666.1"/>
    </source>
</evidence>
<comment type="caution">
    <text evidence="3">The sequence shown here is derived from an EMBL/GenBank/DDBJ whole genome shotgun (WGS) entry which is preliminary data.</text>
</comment>
<name>A0A2W5PGR8_VARPD</name>
<protein>
    <submittedName>
        <fullName evidence="3">ABC transporter substrate-binding protein</fullName>
    </submittedName>
</protein>
<dbReference type="PANTHER" id="PTHR42928:SF5">
    <property type="entry name" value="BLR1237 PROTEIN"/>
    <property type="match status" value="1"/>
</dbReference>
<dbReference type="Gene3D" id="3.40.190.150">
    <property type="entry name" value="Bordetella uptake gene, domain 1"/>
    <property type="match status" value="1"/>
</dbReference>
<feature type="signal peptide" evidence="2">
    <location>
        <begin position="1"/>
        <end position="30"/>
    </location>
</feature>
<dbReference type="AlphaFoldDB" id="A0A2W5PGR8"/>
<reference evidence="3 4" key="1">
    <citation type="submission" date="2017-08" db="EMBL/GenBank/DDBJ databases">
        <title>Infants hospitalized years apart are colonized by the same room-sourced microbial strains.</title>
        <authorList>
            <person name="Brooks B."/>
            <person name="Olm M.R."/>
            <person name="Firek B.A."/>
            <person name="Baker R."/>
            <person name="Thomas B.C."/>
            <person name="Morowitz M.J."/>
            <person name="Banfield J.F."/>
        </authorList>
    </citation>
    <scope>NUCLEOTIDE SEQUENCE [LARGE SCALE GENOMIC DNA]</scope>
    <source>
        <strain evidence="3">S2_005_003_R2_41</strain>
    </source>
</reference>